<dbReference type="AlphaFoldDB" id="A0A645HUJ6"/>
<sequence length="75" mass="8169">MDDLAKKVIAGRGHDQPDHVALLFGKRARQLVGLVIQLLHGALYFAGGLRTDNAGFVEHARNGSDRDTRTVGDFL</sequence>
<dbReference type="EMBL" id="VSSQ01100614">
    <property type="protein sequence ID" value="MPN42698.1"/>
    <property type="molecule type" value="Genomic_DNA"/>
</dbReference>
<protein>
    <submittedName>
        <fullName evidence="1">Uncharacterized protein</fullName>
    </submittedName>
</protein>
<name>A0A645HUJ6_9ZZZZ</name>
<reference evidence="1" key="1">
    <citation type="submission" date="2019-08" db="EMBL/GenBank/DDBJ databases">
        <authorList>
            <person name="Kucharzyk K."/>
            <person name="Murdoch R.W."/>
            <person name="Higgins S."/>
            <person name="Loffler F."/>
        </authorList>
    </citation>
    <scope>NUCLEOTIDE SEQUENCE</scope>
</reference>
<proteinExistence type="predicted"/>
<comment type="caution">
    <text evidence="1">The sequence shown here is derived from an EMBL/GenBank/DDBJ whole genome shotgun (WGS) entry which is preliminary data.</text>
</comment>
<organism evidence="1">
    <name type="scientific">bioreactor metagenome</name>
    <dbReference type="NCBI Taxonomy" id="1076179"/>
    <lineage>
        <taxon>unclassified sequences</taxon>
        <taxon>metagenomes</taxon>
        <taxon>ecological metagenomes</taxon>
    </lineage>
</organism>
<evidence type="ECO:0000313" key="1">
    <source>
        <dbReference type="EMBL" id="MPN42698.1"/>
    </source>
</evidence>
<accession>A0A645HUJ6</accession>
<gene>
    <name evidence="1" type="ORF">SDC9_190255</name>
</gene>